<reference evidence="2" key="2">
    <citation type="submission" date="2023-02" db="EMBL/GenBank/DDBJ databases">
        <authorList>
            <consortium name="DOE Joint Genome Institute"/>
            <person name="Mondo S.J."/>
            <person name="Chang Y."/>
            <person name="Wang Y."/>
            <person name="Ahrendt S."/>
            <person name="Andreopoulos W."/>
            <person name="Barry K."/>
            <person name="Beard J."/>
            <person name="Benny G.L."/>
            <person name="Blankenship S."/>
            <person name="Bonito G."/>
            <person name="Cuomo C."/>
            <person name="Desiro A."/>
            <person name="Gervers K.A."/>
            <person name="Hundley H."/>
            <person name="Kuo A."/>
            <person name="LaButti K."/>
            <person name="Lang B.F."/>
            <person name="Lipzen A."/>
            <person name="O'Donnell K."/>
            <person name="Pangilinan J."/>
            <person name="Reynolds N."/>
            <person name="Sandor L."/>
            <person name="Smith M.W."/>
            <person name="Tsang A."/>
            <person name="Grigoriev I.V."/>
            <person name="Stajich J.E."/>
            <person name="Spatafora J.W."/>
        </authorList>
    </citation>
    <scope>NUCLEOTIDE SEQUENCE</scope>
    <source>
        <strain evidence="2">RSA 2281</strain>
    </source>
</reference>
<keyword evidence="1" id="KW-0812">Transmembrane</keyword>
<comment type="caution">
    <text evidence="2">The sequence shown here is derived from an EMBL/GenBank/DDBJ whole genome shotgun (WGS) entry which is preliminary data.</text>
</comment>
<sequence length="152" mass="17807">MKAYELATNNQTITNANIVSQVTEFMGHNPYIATTARFNKNHVKYLLRRKGKRSGRVLHRVVQYLKEKPYHKIKDLLNDIKVVMMKKGMRVFLLDIVVVAVVVMGEYVNIKKKFMKILAFVYVVTMLYFSIVFPIVDRLKIFYILFLGMVLI</sequence>
<proteinExistence type="predicted"/>
<evidence type="ECO:0000313" key="3">
    <source>
        <dbReference type="Proteomes" id="UP001209540"/>
    </source>
</evidence>
<keyword evidence="1" id="KW-1133">Transmembrane helix</keyword>
<keyword evidence="1" id="KW-0472">Membrane</keyword>
<name>A0AAD5K5F4_9FUNG</name>
<feature type="transmembrane region" description="Helical" evidence="1">
    <location>
        <begin position="114"/>
        <end position="136"/>
    </location>
</feature>
<accession>A0AAD5K5F4</accession>
<feature type="transmembrane region" description="Helical" evidence="1">
    <location>
        <begin position="91"/>
        <end position="108"/>
    </location>
</feature>
<protein>
    <submittedName>
        <fullName evidence="2">Uncharacterized protein</fullName>
    </submittedName>
</protein>
<gene>
    <name evidence="2" type="ORF">BDA99DRAFT_540162</name>
</gene>
<dbReference type="AlphaFoldDB" id="A0AAD5K5F4"/>
<organism evidence="2 3">
    <name type="scientific">Phascolomyces articulosus</name>
    <dbReference type="NCBI Taxonomy" id="60185"/>
    <lineage>
        <taxon>Eukaryota</taxon>
        <taxon>Fungi</taxon>
        <taxon>Fungi incertae sedis</taxon>
        <taxon>Mucoromycota</taxon>
        <taxon>Mucoromycotina</taxon>
        <taxon>Mucoromycetes</taxon>
        <taxon>Mucorales</taxon>
        <taxon>Lichtheimiaceae</taxon>
        <taxon>Phascolomyces</taxon>
    </lineage>
</organism>
<reference evidence="2" key="1">
    <citation type="journal article" date="2022" name="IScience">
        <title>Evolution of zygomycete secretomes and the origins of terrestrial fungal ecologies.</title>
        <authorList>
            <person name="Chang Y."/>
            <person name="Wang Y."/>
            <person name="Mondo S."/>
            <person name="Ahrendt S."/>
            <person name="Andreopoulos W."/>
            <person name="Barry K."/>
            <person name="Beard J."/>
            <person name="Benny G.L."/>
            <person name="Blankenship S."/>
            <person name="Bonito G."/>
            <person name="Cuomo C."/>
            <person name="Desiro A."/>
            <person name="Gervers K.A."/>
            <person name="Hundley H."/>
            <person name="Kuo A."/>
            <person name="LaButti K."/>
            <person name="Lang B.F."/>
            <person name="Lipzen A."/>
            <person name="O'Donnell K."/>
            <person name="Pangilinan J."/>
            <person name="Reynolds N."/>
            <person name="Sandor L."/>
            <person name="Smith M.E."/>
            <person name="Tsang A."/>
            <person name="Grigoriev I.V."/>
            <person name="Stajich J.E."/>
            <person name="Spatafora J.W."/>
        </authorList>
    </citation>
    <scope>NUCLEOTIDE SEQUENCE</scope>
    <source>
        <strain evidence="2">RSA 2281</strain>
    </source>
</reference>
<dbReference type="EMBL" id="JAIXMP010000023">
    <property type="protein sequence ID" value="KAI9255249.1"/>
    <property type="molecule type" value="Genomic_DNA"/>
</dbReference>
<evidence type="ECO:0000256" key="1">
    <source>
        <dbReference type="SAM" id="Phobius"/>
    </source>
</evidence>
<keyword evidence="3" id="KW-1185">Reference proteome</keyword>
<dbReference type="Proteomes" id="UP001209540">
    <property type="component" value="Unassembled WGS sequence"/>
</dbReference>
<evidence type="ECO:0000313" key="2">
    <source>
        <dbReference type="EMBL" id="KAI9255249.1"/>
    </source>
</evidence>